<name>A0A1S8CWL6_9GAMM</name>
<evidence type="ECO:0000313" key="2">
    <source>
        <dbReference type="EMBL" id="ONG40515.1"/>
    </source>
</evidence>
<keyword evidence="1" id="KW-0812">Transmembrane</keyword>
<evidence type="ECO:0000313" key="3">
    <source>
        <dbReference type="Proteomes" id="UP000192132"/>
    </source>
</evidence>
<reference evidence="2 3" key="1">
    <citation type="submission" date="2016-10" db="EMBL/GenBank/DDBJ databases">
        <title>Draft Genome sequence of Alkanindiges sp. strain H1.</title>
        <authorList>
            <person name="Subhash Y."/>
            <person name="Lee S."/>
        </authorList>
    </citation>
    <scope>NUCLEOTIDE SEQUENCE [LARGE SCALE GENOMIC DNA]</scope>
    <source>
        <strain evidence="2 3">H1</strain>
    </source>
</reference>
<evidence type="ECO:0000256" key="1">
    <source>
        <dbReference type="SAM" id="Phobius"/>
    </source>
</evidence>
<keyword evidence="1" id="KW-0472">Membrane</keyword>
<keyword evidence="3" id="KW-1185">Reference proteome</keyword>
<dbReference type="STRING" id="1907941.BKE30_07110"/>
<protein>
    <submittedName>
        <fullName evidence="2">Uncharacterized protein</fullName>
    </submittedName>
</protein>
<dbReference type="Proteomes" id="UP000192132">
    <property type="component" value="Unassembled WGS sequence"/>
</dbReference>
<gene>
    <name evidence="2" type="ORF">BKE30_07110</name>
</gene>
<sequence length="100" mass="11728">MYMSDVIPLGLCPYCKKKIILSVKGVQKNHKGQRICPYCGNLLKISFWFKAYVFCACVFFLIWIEYLQSILSYNTSLVFSLLWIGGFIAFWVFSYQRVKT</sequence>
<comment type="caution">
    <text evidence="2">The sequence shown here is derived from an EMBL/GenBank/DDBJ whole genome shotgun (WGS) entry which is preliminary data.</text>
</comment>
<feature type="transmembrane region" description="Helical" evidence="1">
    <location>
        <begin position="47"/>
        <end position="64"/>
    </location>
</feature>
<proteinExistence type="predicted"/>
<accession>A0A1S8CWL6</accession>
<organism evidence="2 3">
    <name type="scientific">Alkanindiges hydrocarboniclasticus</name>
    <dbReference type="NCBI Taxonomy" id="1907941"/>
    <lineage>
        <taxon>Bacteria</taxon>
        <taxon>Pseudomonadati</taxon>
        <taxon>Pseudomonadota</taxon>
        <taxon>Gammaproteobacteria</taxon>
        <taxon>Moraxellales</taxon>
        <taxon>Moraxellaceae</taxon>
        <taxon>Alkanindiges</taxon>
    </lineage>
</organism>
<keyword evidence="1" id="KW-1133">Transmembrane helix</keyword>
<dbReference type="AlphaFoldDB" id="A0A1S8CWL6"/>
<dbReference type="EMBL" id="MLCN01000017">
    <property type="protein sequence ID" value="ONG40515.1"/>
    <property type="molecule type" value="Genomic_DNA"/>
</dbReference>
<feature type="transmembrane region" description="Helical" evidence="1">
    <location>
        <begin position="70"/>
        <end position="93"/>
    </location>
</feature>